<evidence type="ECO:0000256" key="1">
    <source>
        <dbReference type="SAM" id="MobiDB-lite"/>
    </source>
</evidence>
<accession>A0A2T7PWJ7</accession>
<evidence type="ECO:0000256" key="2">
    <source>
        <dbReference type="SAM" id="Phobius"/>
    </source>
</evidence>
<dbReference type="EMBL" id="PZQS01000001">
    <property type="protein sequence ID" value="PVD37804.1"/>
    <property type="molecule type" value="Genomic_DNA"/>
</dbReference>
<organism evidence="3 4">
    <name type="scientific">Pomacea canaliculata</name>
    <name type="common">Golden apple snail</name>
    <dbReference type="NCBI Taxonomy" id="400727"/>
    <lineage>
        <taxon>Eukaryota</taxon>
        <taxon>Metazoa</taxon>
        <taxon>Spiralia</taxon>
        <taxon>Lophotrochozoa</taxon>
        <taxon>Mollusca</taxon>
        <taxon>Gastropoda</taxon>
        <taxon>Caenogastropoda</taxon>
        <taxon>Architaenioglossa</taxon>
        <taxon>Ampullarioidea</taxon>
        <taxon>Ampullariidae</taxon>
        <taxon>Pomacea</taxon>
    </lineage>
</organism>
<feature type="transmembrane region" description="Helical" evidence="2">
    <location>
        <begin position="79"/>
        <end position="105"/>
    </location>
</feature>
<sequence length="161" mass="17882">MGSGQHAMPSSETASQSVTSLNNDVKPRRQRTNAHFVQKNQVKWYIIVMTVGNVLSLYKMVLTVMILGKYWSISTDEAYKFVEFISSLGLCLTNMSIAALAVHVLLTSATGCQGNTWRHGFLIGVFVHWSLSRTLYQILSMGSMQQNHGFLTFLCAIGEGE</sequence>
<comment type="caution">
    <text evidence="3">The sequence shown here is derived from an EMBL/GenBank/DDBJ whole genome shotgun (WGS) entry which is preliminary data.</text>
</comment>
<feature type="compositionally biased region" description="Polar residues" evidence="1">
    <location>
        <begin position="8"/>
        <end position="23"/>
    </location>
</feature>
<name>A0A2T7PWJ7_POMCA</name>
<keyword evidence="2" id="KW-0472">Membrane</keyword>
<gene>
    <name evidence="3" type="ORF">C0Q70_00406</name>
</gene>
<dbReference type="Proteomes" id="UP000245119">
    <property type="component" value="Linkage Group LG1"/>
</dbReference>
<keyword evidence="4" id="KW-1185">Reference proteome</keyword>
<reference evidence="3 4" key="1">
    <citation type="submission" date="2018-04" db="EMBL/GenBank/DDBJ databases">
        <title>The genome of golden apple snail Pomacea canaliculata provides insight into stress tolerance and invasive adaptation.</title>
        <authorList>
            <person name="Liu C."/>
            <person name="Liu B."/>
            <person name="Ren Y."/>
            <person name="Zhang Y."/>
            <person name="Wang H."/>
            <person name="Li S."/>
            <person name="Jiang F."/>
            <person name="Yin L."/>
            <person name="Zhang G."/>
            <person name="Qian W."/>
            <person name="Fan W."/>
        </authorList>
    </citation>
    <scope>NUCLEOTIDE SEQUENCE [LARGE SCALE GENOMIC DNA]</scope>
    <source>
        <strain evidence="3">SZHN2017</strain>
        <tissue evidence="3">Muscle</tissue>
    </source>
</reference>
<feature type="transmembrane region" description="Helical" evidence="2">
    <location>
        <begin position="117"/>
        <end position="136"/>
    </location>
</feature>
<proteinExistence type="predicted"/>
<dbReference type="AlphaFoldDB" id="A0A2T7PWJ7"/>
<feature type="transmembrane region" description="Helical" evidence="2">
    <location>
        <begin position="44"/>
        <end position="67"/>
    </location>
</feature>
<feature type="region of interest" description="Disordered" evidence="1">
    <location>
        <begin position="1"/>
        <end position="32"/>
    </location>
</feature>
<keyword evidence="2" id="KW-1133">Transmembrane helix</keyword>
<protein>
    <submittedName>
        <fullName evidence="3">Uncharacterized protein</fullName>
    </submittedName>
</protein>
<evidence type="ECO:0000313" key="3">
    <source>
        <dbReference type="EMBL" id="PVD37804.1"/>
    </source>
</evidence>
<evidence type="ECO:0000313" key="4">
    <source>
        <dbReference type="Proteomes" id="UP000245119"/>
    </source>
</evidence>
<keyword evidence="2" id="KW-0812">Transmembrane</keyword>